<name>A0A815CII1_ADIRI</name>
<sequence length="66" mass="7154">MVCDACQKKVGRIATQDVWKSGSRNTKVAANLLGTAHIRQSLTSVNSANQQFISPEVLIAKVVRTN</sequence>
<proteinExistence type="predicted"/>
<comment type="caution">
    <text evidence="1">The sequence shown here is derived from an EMBL/GenBank/DDBJ whole genome shotgun (WGS) entry which is preliminary data.</text>
</comment>
<evidence type="ECO:0000313" key="1">
    <source>
        <dbReference type="EMBL" id="CAF1284097.1"/>
    </source>
</evidence>
<dbReference type="Proteomes" id="UP000663852">
    <property type="component" value="Unassembled WGS sequence"/>
</dbReference>
<evidence type="ECO:0000313" key="2">
    <source>
        <dbReference type="Proteomes" id="UP000663852"/>
    </source>
</evidence>
<dbReference type="AlphaFoldDB" id="A0A815CII1"/>
<dbReference type="OrthoDB" id="147332at2759"/>
<accession>A0A815CII1</accession>
<dbReference type="EMBL" id="CAJNOJ010000203">
    <property type="protein sequence ID" value="CAF1284097.1"/>
    <property type="molecule type" value="Genomic_DNA"/>
</dbReference>
<organism evidence="1 2">
    <name type="scientific">Adineta ricciae</name>
    <name type="common">Rotifer</name>
    <dbReference type="NCBI Taxonomy" id="249248"/>
    <lineage>
        <taxon>Eukaryota</taxon>
        <taxon>Metazoa</taxon>
        <taxon>Spiralia</taxon>
        <taxon>Gnathifera</taxon>
        <taxon>Rotifera</taxon>
        <taxon>Eurotatoria</taxon>
        <taxon>Bdelloidea</taxon>
        <taxon>Adinetida</taxon>
        <taxon>Adinetidae</taxon>
        <taxon>Adineta</taxon>
    </lineage>
</organism>
<reference evidence="1" key="1">
    <citation type="submission" date="2021-02" db="EMBL/GenBank/DDBJ databases">
        <authorList>
            <person name="Nowell W R."/>
        </authorList>
    </citation>
    <scope>NUCLEOTIDE SEQUENCE</scope>
</reference>
<protein>
    <submittedName>
        <fullName evidence="1">Uncharacterized protein</fullName>
    </submittedName>
</protein>
<gene>
    <name evidence="1" type="ORF">EDS130_LOCUS29721</name>
</gene>